<organism evidence="1">
    <name type="scientific">marine sediment metagenome</name>
    <dbReference type="NCBI Taxonomy" id="412755"/>
    <lineage>
        <taxon>unclassified sequences</taxon>
        <taxon>metagenomes</taxon>
        <taxon>ecological metagenomes</taxon>
    </lineage>
</organism>
<reference evidence="1" key="1">
    <citation type="journal article" date="2015" name="Nature">
        <title>Complex archaea that bridge the gap between prokaryotes and eukaryotes.</title>
        <authorList>
            <person name="Spang A."/>
            <person name="Saw J.H."/>
            <person name="Jorgensen S.L."/>
            <person name="Zaremba-Niedzwiedzka K."/>
            <person name="Martijn J."/>
            <person name="Lind A.E."/>
            <person name="van Eijk R."/>
            <person name="Schleper C."/>
            <person name="Guy L."/>
            <person name="Ettema T.J."/>
        </authorList>
    </citation>
    <scope>NUCLEOTIDE SEQUENCE</scope>
</reference>
<sequence>MIKAFLVLKFVYRTILRDLVIAAIDNPDSDIDDFVIKLLDRLFDYDS</sequence>
<gene>
    <name evidence="1" type="ORF">LCGC14_1930870</name>
</gene>
<name>A0A0F9FNM9_9ZZZZ</name>
<accession>A0A0F9FNM9</accession>
<evidence type="ECO:0000313" key="1">
    <source>
        <dbReference type="EMBL" id="KKL87823.1"/>
    </source>
</evidence>
<dbReference type="EMBL" id="LAZR01020733">
    <property type="protein sequence ID" value="KKL87823.1"/>
    <property type="molecule type" value="Genomic_DNA"/>
</dbReference>
<comment type="caution">
    <text evidence="1">The sequence shown here is derived from an EMBL/GenBank/DDBJ whole genome shotgun (WGS) entry which is preliminary data.</text>
</comment>
<dbReference type="AlphaFoldDB" id="A0A0F9FNM9"/>
<proteinExistence type="predicted"/>
<protein>
    <submittedName>
        <fullName evidence="1">Uncharacterized protein</fullName>
    </submittedName>
</protein>